<feature type="compositionally biased region" description="Acidic residues" evidence="3">
    <location>
        <begin position="118"/>
        <end position="128"/>
    </location>
</feature>
<feature type="compositionally biased region" description="Basic and acidic residues" evidence="3">
    <location>
        <begin position="28"/>
        <end position="43"/>
    </location>
</feature>
<feature type="region of interest" description="Disordered" evidence="3">
    <location>
        <begin position="109"/>
        <end position="128"/>
    </location>
</feature>
<evidence type="ECO:0000256" key="1">
    <source>
        <dbReference type="ARBA" id="ARBA00023186"/>
    </source>
</evidence>
<keyword evidence="2" id="KW-0346">Stress response</keyword>
<reference key="1">
    <citation type="submission" date="2010-11" db="EMBL/GenBank/DDBJ databases">
        <title>The complete sequence of chromosome of Isophaera pallida ATCC 43644.</title>
        <authorList>
            <consortium name="US DOE Joint Genome Institute (JGI-PGF)"/>
            <person name="Lucas S."/>
            <person name="Copeland A."/>
            <person name="Lapidus A."/>
            <person name="Bruce D."/>
            <person name="Goodwin L."/>
            <person name="Pitluck S."/>
            <person name="Kyrpides N."/>
            <person name="Mavromatis K."/>
            <person name="Pagani I."/>
            <person name="Ivanova N."/>
            <person name="Saunders E."/>
            <person name="Brettin T."/>
            <person name="Detter J.C."/>
            <person name="Han C."/>
            <person name="Tapia R."/>
            <person name="Land M."/>
            <person name="Hauser L."/>
            <person name="Markowitz V."/>
            <person name="Cheng J.-F."/>
            <person name="Hugenholtz P."/>
            <person name="Woyke T."/>
            <person name="Wu D."/>
            <person name="Eisen J.A."/>
        </authorList>
    </citation>
    <scope>NUCLEOTIDE SEQUENCE</scope>
    <source>
        <strain>ATCC 43644</strain>
    </source>
</reference>
<gene>
    <name evidence="2" type="primary">grpE</name>
    <name evidence="4" type="ordered locus">Isop_1018</name>
</gene>
<dbReference type="HAMAP" id="MF_01151">
    <property type="entry name" value="GrpE"/>
    <property type="match status" value="1"/>
</dbReference>
<keyword evidence="1 2" id="KW-0143">Chaperone</keyword>
<dbReference type="HOGENOM" id="CLU_882167_0_0_0"/>
<dbReference type="EMBL" id="CP002353">
    <property type="protein sequence ID" value="ADV61607.1"/>
    <property type="molecule type" value="Genomic_DNA"/>
</dbReference>
<dbReference type="eggNOG" id="COG0576">
    <property type="taxonomic scope" value="Bacteria"/>
</dbReference>
<comment type="similarity">
    <text evidence="2">Belongs to the GrpE family.</text>
</comment>
<dbReference type="AlphaFoldDB" id="E8R420"/>
<evidence type="ECO:0000256" key="3">
    <source>
        <dbReference type="SAM" id="MobiDB-lite"/>
    </source>
</evidence>
<protein>
    <recommendedName>
        <fullName evidence="2">Protein GrpE</fullName>
    </recommendedName>
    <alternativeName>
        <fullName evidence="2">HSP-70 cofactor</fullName>
    </alternativeName>
</protein>
<dbReference type="STRING" id="575540.Isop_1018"/>
<dbReference type="InterPro" id="IPR009012">
    <property type="entry name" value="GrpE_head"/>
</dbReference>
<dbReference type="SUPFAM" id="SSF51064">
    <property type="entry name" value="Head domain of nucleotide exchange factor GrpE"/>
    <property type="match status" value="1"/>
</dbReference>
<feature type="compositionally biased region" description="Acidic residues" evidence="3">
    <location>
        <begin position="61"/>
        <end position="70"/>
    </location>
</feature>
<dbReference type="Proteomes" id="UP000008631">
    <property type="component" value="Chromosome"/>
</dbReference>
<comment type="subcellular location">
    <subcellularLocation>
        <location evidence="2">Cytoplasm</location>
    </subcellularLocation>
</comment>
<keyword evidence="5" id="KW-1185">Reference proteome</keyword>
<keyword evidence="2" id="KW-0963">Cytoplasm</keyword>
<comment type="function">
    <text evidence="2">Participates actively in the response to hyperosmotic and heat shock by preventing the aggregation of stress-denatured proteins, in association with DnaK and GrpE. It is the nucleotide exchange factor for DnaK and may function as a thermosensor. Unfolded proteins bind initially to DnaJ; upon interaction with the DnaJ-bound protein, DnaK hydrolyzes its bound ATP, resulting in the formation of a stable complex. GrpE releases ADP from DnaK; ATP binding to DnaK triggers the release of the substrate protein, thus completing the reaction cycle. Several rounds of ATP-dependent interactions between DnaJ, DnaK and GrpE are required for fully efficient folding.</text>
</comment>
<evidence type="ECO:0000313" key="5">
    <source>
        <dbReference type="Proteomes" id="UP000008631"/>
    </source>
</evidence>
<accession>E8R420</accession>
<dbReference type="GO" id="GO:0005737">
    <property type="term" value="C:cytoplasm"/>
    <property type="evidence" value="ECO:0007669"/>
    <property type="project" value="UniProtKB-SubCell"/>
</dbReference>
<proteinExistence type="inferred from homology"/>
<name>E8R420_ISOPI</name>
<dbReference type="KEGG" id="ipa:Isop_1018"/>
<sequence length="315" mass="35630">MSTSEPPLDPQQTPSASLKSHQPNAPTERIDFDDPDSILKRQASDGIDEQATEPFALIDPDLVEENDESDINLPGSFNATTVAGETPGDDWRTISESNQSLNLDLQASSAGTTAEALDPSESEEDFEEDPLFERLNMLESRLEEARVEILGRFDQMRQMFEREVRAESNRERIVDRLHAELQEYKNDLLLKITRPIFIDLIQLHDDLGKLIDIELQRISESEPVDLNADWVGASDRVVKTLRDVMQSLEDTLYRQGVEPFVTEGDRFDPKRQRAVKTVPTNDPERSKTIATRIRPGFASGDRIIRPELVAVYAAR</sequence>
<dbReference type="OrthoDB" id="278735at2"/>
<evidence type="ECO:0000256" key="2">
    <source>
        <dbReference type="HAMAP-Rule" id="MF_01151"/>
    </source>
</evidence>
<dbReference type="Gene3D" id="2.30.22.10">
    <property type="entry name" value="Head domain of nucleotide exchange factor GrpE"/>
    <property type="match status" value="1"/>
</dbReference>
<feature type="compositionally biased region" description="Polar residues" evidence="3">
    <location>
        <begin position="1"/>
        <end position="25"/>
    </location>
</feature>
<dbReference type="GO" id="GO:0051087">
    <property type="term" value="F:protein-folding chaperone binding"/>
    <property type="evidence" value="ECO:0007669"/>
    <property type="project" value="InterPro"/>
</dbReference>
<dbReference type="Pfam" id="PF01025">
    <property type="entry name" value="GrpE"/>
    <property type="match status" value="1"/>
</dbReference>
<dbReference type="GO" id="GO:0042803">
    <property type="term" value="F:protein homodimerization activity"/>
    <property type="evidence" value="ECO:0007669"/>
    <property type="project" value="InterPro"/>
</dbReference>
<dbReference type="GO" id="GO:0000774">
    <property type="term" value="F:adenyl-nucleotide exchange factor activity"/>
    <property type="evidence" value="ECO:0007669"/>
    <property type="project" value="InterPro"/>
</dbReference>
<evidence type="ECO:0000313" key="4">
    <source>
        <dbReference type="EMBL" id="ADV61607.1"/>
    </source>
</evidence>
<dbReference type="InParanoid" id="E8R420"/>
<reference evidence="4 5" key="2">
    <citation type="journal article" date="2011" name="Stand. Genomic Sci.">
        <title>Complete genome sequence of Isosphaera pallida type strain (IS1B).</title>
        <authorList>
            <consortium name="US DOE Joint Genome Institute (JGI-PGF)"/>
            <person name="Goker M."/>
            <person name="Cleland D."/>
            <person name="Saunders E."/>
            <person name="Lapidus A."/>
            <person name="Nolan M."/>
            <person name="Lucas S."/>
            <person name="Hammon N."/>
            <person name="Deshpande S."/>
            <person name="Cheng J.F."/>
            <person name="Tapia R."/>
            <person name="Han C."/>
            <person name="Goodwin L."/>
            <person name="Pitluck S."/>
            <person name="Liolios K."/>
            <person name="Pagani I."/>
            <person name="Ivanova N."/>
            <person name="Mavromatis K."/>
            <person name="Pati A."/>
            <person name="Chen A."/>
            <person name="Palaniappan K."/>
            <person name="Land M."/>
            <person name="Hauser L."/>
            <person name="Chang Y.J."/>
            <person name="Jeffries C.D."/>
            <person name="Detter J.C."/>
            <person name="Beck B."/>
            <person name="Woyke T."/>
            <person name="Bristow J."/>
            <person name="Eisen J.A."/>
            <person name="Markowitz V."/>
            <person name="Hugenholtz P."/>
            <person name="Kyrpides N.C."/>
            <person name="Klenk H.P."/>
        </authorList>
    </citation>
    <scope>NUCLEOTIDE SEQUENCE [LARGE SCALE GENOMIC DNA]</scope>
    <source>
        <strain evidence="5">ATCC 43644 / DSM 9630 / IS1B</strain>
    </source>
</reference>
<organism evidence="4 5">
    <name type="scientific">Isosphaera pallida (strain ATCC 43644 / DSM 9630 / IS1B)</name>
    <dbReference type="NCBI Taxonomy" id="575540"/>
    <lineage>
        <taxon>Bacteria</taxon>
        <taxon>Pseudomonadati</taxon>
        <taxon>Planctomycetota</taxon>
        <taxon>Planctomycetia</taxon>
        <taxon>Isosphaerales</taxon>
        <taxon>Isosphaeraceae</taxon>
        <taxon>Isosphaera</taxon>
    </lineage>
</organism>
<dbReference type="GO" id="GO:0006457">
    <property type="term" value="P:protein folding"/>
    <property type="evidence" value="ECO:0007669"/>
    <property type="project" value="InterPro"/>
</dbReference>
<dbReference type="RefSeq" id="WP_013563896.1">
    <property type="nucleotide sequence ID" value="NC_014962.1"/>
</dbReference>
<comment type="subunit">
    <text evidence="2">Homodimer.</text>
</comment>
<feature type="region of interest" description="Disordered" evidence="3">
    <location>
        <begin position="1"/>
        <end position="90"/>
    </location>
</feature>
<dbReference type="InterPro" id="IPR000740">
    <property type="entry name" value="GrpE"/>
</dbReference>